<sequence>MGGHKECTAYGDYRRHSYASPPHPPLHKKPRWESAESKRKKRVAQYKLYAVEAKVKGTIKKGLRWFKKTCCRIVHGF</sequence>
<comment type="caution">
    <text evidence="2">The sequence shown here is derived from an EMBL/GenBank/DDBJ whole genome shotgun (WGS) entry which is preliminary data.</text>
</comment>
<organism evidence="2 3">
    <name type="scientific">Erythroxylum novogranatense</name>
    <dbReference type="NCBI Taxonomy" id="1862640"/>
    <lineage>
        <taxon>Eukaryota</taxon>
        <taxon>Viridiplantae</taxon>
        <taxon>Streptophyta</taxon>
        <taxon>Embryophyta</taxon>
        <taxon>Tracheophyta</taxon>
        <taxon>Spermatophyta</taxon>
        <taxon>Magnoliopsida</taxon>
        <taxon>eudicotyledons</taxon>
        <taxon>Gunneridae</taxon>
        <taxon>Pentapetalae</taxon>
        <taxon>rosids</taxon>
        <taxon>fabids</taxon>
        <taxon>Malpighiales</taxon>
        <taxon>Erythroxylaceae</taxon>
        <taxon>Erythroxylum</taxon>
    </lineage>
</organism>
<dbReference type="PANTHER" id="PTHR33193">
    <property type="entry name" value="DOMAIN PROTEIN, PUTATIVE (DUF3511)-RELATED"/>
    <property type="match status" value="1"/>
</dbReference>
<gene>
    <name evidence="2" type="ORF">K2173_004764</name>
</gene>
<dbReference type="Proteomes" id="UP001159364">
    <property type="component" value="Linkage Group LG10"/>
</dbReference>
<accession>A0AAV8SKF8</accession>
<dbReference type="EMBL" id="JAIWQS010000010">
    <property type="protein sequence ID" value="KAJ8752476.1"/>
    <property type="molecule type" value="Genomic_DNA"/>
</dbReference>
<dbReference type="InterPro" id="IPR021899">
    <property type="entry name" value="DUF3511"/>
</dbReference>
<dbReference type="Pfam" id="PF12023">
    <property type="entry name" value="DUF3511"/>
    <property type="match status" value="1"/>
</dbReference>
<dbReference type="AlphaFoldDB" id="A0AAV8SKF8"/>
<dbReference type="PANTHER" id="PTHR33193:SF73">
    <property type="entry name" value="DUF3511 DOMAIN PROTEIN"/>
    <property type="match status" value="1"/>
</dbReference>
<protein>
    <submittedName>
        <fullName evidence="2">Uncharacterized protein</fullName>
    </submittedName>
</protein>
<feature type="region of interest" description="Disordered" evidence="1">
    <location>
        <begin position="14"/>
        <end position="38"/>
    </location>
</feature>
<proteinExistence type="predicted"/>
<evidence type="ECO:0000256" key="1">
    <source>
        <dbReference type="SAM" id="MobiDB-lite"/>
    </source>
</evidence>
<evidence type="ECO:0000313" key="2">
    <source>
        <dbReference type="EMBL" id="KAJ8752476.1"/>
    </source>
</evidence>
<evidence type="ECO:0000313" key="3">
    <source>
        <dbReference type="Proteomes" id="UP001159364"/>
    </source>
</evidence>
<name>A0AAV8SKF8_9ROSI</name>
<reference evidence="2 3" key="1">
    <citation type="submission" date="2021-09" db="EMBL/GenBank/DDBJ databases">
        <title>Genomic insights and catalytic innovation underlie evolution of tropane alkaloids biosynthesis.</title>
        <authorList>
            <person name="Wang Y.-J."/>
            <person name="Tian T."/>
            <person name="Huang J.-P."/>
            <person name="Huang S.-X."/>
        </authorList>
    </citation>
    <scope>NUCLEOTIDE SEQUENCE [LARGE SCALE GENOMIC DNA]</scope>
    <source>
        <strain evidence="2">KIB-2018</strain>
        <tissue evidence="2">Leaf</tissue>
    </source>
</reference>
<keyword evidence="3" id="KW-1185">Reference proteome</keyword>